<reference evidence="1 3" key="1">
    <citation type="submission" date="2020-07" db="EMBL/GenBank/DDBJ databases">
        <authorList>
            <person name="Teixeira M."/>
        </authorList>
    </citation>
    <scope>NUCLEOTIDE SEQUENCE</scope>
    <source>
        <strain evidence="2">3</strain>
        <strain evidence="1">Xanthomonas arboricola pv. juglandis CPBF 427</strain>
    </source>
</reference>
<dbReference type="Proteomes" id="UP000514411">
    <property type="component" value="Chromosome"/>
</dbReference>
<dbReference type="AlphaFoldDB" id="A0A7U7D4Y5"/>
<evidence type="ECO:0000313" key="2">
    <source>
        <dbReference type="EMBL" id="CAD1785823.1"/>
    </source>
</evidence>
<evidence type="ECO:0000313" key="1">
    <source>
        <dbReference type="EMBL" id="CAD0308726.1"/>
    </source>
</evidence>
<gene>
    <name evidence="1" type="ORF">XSP_000037</name>
</gene>
<dbReference type="RefSeq" id="WP_016901593.1">
    <property type="nucleotide sequence ID" value="NZ_CP012251.1"/>
</dbReference>
<sequence>MESGTSDSSRYDRQCDVTLSADPGDLQWRAALVLSNADACVQHLPADVL</sequence>
<dbReference type="EMBL" id="LR824643">
    <property type="protein sequence ID" value="CAD0308726.1"/>
    <property type="molecule type" value="Genomic_DNA"/>
</dbReference>
<protein>
    <submittedName>
        <fullName evidence="1">Uncharacterized protein</fullName>
    </submittedName>
</protein>
<evidence type="ECO:0000313" key="3">
    <source>
        <dbReference type="Proteomes" id="UP000514411"/>
    </source>
</evidence>
<accession>A0A7U7D4Y5</accession>
<organism evidence="1">
    <name type="scientific">Xanthomonas campestris pv. juglandis</name>
    <name type="common">Xanthomonas arboricola pv. juglandis</name>
    <dbReference type="NCBI Taxonomy" id="195709"/>
    <lineage>
        <taxon>Bacteria</taxon>
        <taxon>Pseudomonadati</taxon>
        <taxon>Pseudomonadota</taxon>
        <taxon>Gammaproteobacteria</taxon>
        <taxon>Lysobacterales</taxon>
        <taxon>Lysobacteraceae</taxon>
        <taxon>Xanthomonas</taxon>
    </lineage>
</organism>
<name>A0A7U7D4Y5_XANCJ</name>
<dbReference type="EMBL" id="LR861807">
    <property type="protein sequence ID" value="CAD1785823.1"/>
    <property type="molecule type" value="Genomic_DNA"/>
</dbReference>
<proteinExistence type="predicted"/>